<reference evidence="9" key="1">
    <citation type="submission" date="2024-03" db="EMBL/GenBank/DDBJ databases">
        <title>Chitinophaga horti sp. nov., isolated from garden soil.</title>
        <authorList>
            <person name="Lee D.S."/>
            <person name="Han D.M."/>
            <person name="Baek J.H."/>
            <person name="Choi D.G."/>
            <person name="Jeon J.H."/>
            <person name="Jeon C.O."/>
        </authorList>
    </citation>
    <scope>NUCLEOTIDE SEQUENCE [LARGE SCALE GENOMIC DNA]</scope>
    <source>
        <strain evidence="9">GPA1</strain>
    </source>
</reference>
<evidence type="ECO:0000313" key="9">
    <source>
        <dbReference type="Proteomes" id="UP001485459"/>
    </source>
</evidence>
<dbReference type="Proteomes" id="UP001485459">
    <property type="component" value="Chromosome"/>
</dbReference>
<evidence type="ECO:0000256" key="7">
    <source>
        <dbReference type="RuleBase" id="RU364068"/>
    </source>
</evidence>
<dbReference type="InterPro" id="IPR020583">
    <property type="entry name" value="Inositol_monoP_metal-BS"/>
</dbReference>
<evidence type="ECO:0000256" key="5">
    <source>
        <dbReference type="ARBA" id="ARBA00022801"/>
    </source>
</evidence>
<evidence type="ECO:0000256" key="2">
    <source>
        <dbReference type="ARBA" id="ARBA00001946"/>
    </source>
</evidence>
<dbReference type="PRINTS" id="PR01959">
    <property type="entry name" value="SBIMPHPHTASE"/>
</dbReference>
<keyword evidence="4 7" id="KW-0479">Metal-binding</keyword>
<dbReference type="InterPro" id="IPR022337">
    <property type="entry name" value="Inositol_monophosphatase_SuhB"/>
</dbReference>
<dbReference type="PROSITE" id="PS00630">
    <property type="entry name" value="IMP_2"/>
    <property type="match status" value="1"/>
</dbReference>
<dbReference type="InterPro" id="IPR020550">
    <property type="entry name" value="Inositol_monophosphatase_CS"/>
</dbReference>
<dbReference type="GO" id="GO:0016787">
    <property type="term" value="F:hydrolase activity"/>
    <property type="evidence" value="ECO:0007669"/>
    <property type="project" value="UniProtKB-KW"/>
</dbReference>
<gene>
    <name evidence="8" type="ORF">WJU16_11620</name>
</gene>
<sequence length="257" mass="27988">MLKTTLLKATEAGAKVLQEYFNGTFTISHKSTVNDLVTEADKKAEAAIIDVIRGDYPDHFILSEEAGSLETASTIKWIIDPIDGTVNFAHGIPLCCVSIGVEQDGEMILGAVYNPIMNELFFAQKGFGATLNDKKISVSSKPHLANACLVTGFPYKFENSDTNPLATLQSFVQQGLPVRRLGSAAIDLCWVACGRFDGFWEHHLNPWDSAAGYLIVQEAGGKVTDFKGNAYSPYQPHILATNGHIHEGMLEAINNIQ</sequence>
<evidence type="ECO:0000256" key="1">
    <source>
        <dbReference type="ARBA" id="ARBA00001033"/>
    </source>
</evidence>
<dbReference type="InterPro" id="IPR033942">
    <property type="entry name" value="IMPase"/>
</dbReference>
<dbReference type="PRINTS" id="PR00377">
    <property type="entry name" value="IMPHPHTASES"/>
</dbReference>
<dbReference type="PANTHER" id="PTHR20854:SF4">
    <property type="entry name" value="INOSITOL-1-MONOPHOSPHATASE-RELATED"/>
    <property type="match status" value="1"/>
</dbReference>
<evidence type="ECO:0000256" key="6">
    <source>
        <dbReference type="ARBA" id="ARBA00022842"/>
    </source>
</evidence>
<organism evidence="8 9">
    <name type="scientific">Chitinophaga pollutisoli</name>
    <dbReference type="NCBI Taxonomy" id="3133966"/>
    <lineage>
        <taxon>Bacteria</taxon>
        <taxon>Pseudomonadati</taxon>
        <taxon>Bacteroidota</taxon>
        <taxon>Chitinophagia</taxon>
        <taxon>Chitinophagales</taxon>
        <taxon>Chitinophagaceae</taxon>
        <taxon>Chitinophaga</taxon>
    </lineage>
</organism>
<dbReference type="SUPFAM" id="SSF56655">
    <property type="entry name" value="Carbohydrate phosphatase"/>
    <property type="match status" value="1"/>
</dbReference>
<dbReference type="CDD" id="cd01639">
    <property type="entry name" value="IMPase"/>
    <property type="match status" value="1"/>
</dbReference>
<evidence type="ECO:0000256" key="4">
    <source>
        <dbReference type="ARBA" id="ARBA00022723"/>
    </source>
</evidence>
<dbReference type="PROSITE" id="PS00629">
    <property type="entry name" value="IMP_1"/>
    <property type="match status" value="1"/>
</dbReference>
<comment type="cofactor">
    <cofactor evidence="2 7">
        <name>Mg(2+)</name>
        <dbReference type="ChEBI" id="CHEBI:18420"/>
    </cofactor>
</comment>
<dbReference type="RefSeq" id="WP_341838477.1">
    <property type="nucleotide sequence ID" value="NZ_CP149822.1"/>
</dbReference>
<accession>A0ABZ2YV34</accession>
<proteinExistence type="inferred from homology"/>
<evidence type="ECO:0000256" key="3">
    <source>
        <dbReference type="ARBA" id="ARBA00009759"/>
    </source>
</evidence>
<comment type="similarity">
    <text evidence="3 7">Belongs to the inositol monophosphatase superfamily.</text>
</comment>
<dbReference type="PANTHER" id="PTHR20854">
    <property type="entry name" value="INOSITOL MONOPHOSPHATASE"/>
    <property type="match status" value="1"/>
</dbReference>
<dbReference type="EC" id="3.1.3.25" evidence="7"/>
<dbReference type="InterPro" id="IPR000760">
    <property type="entry name" value="Inositol_monophosphatase-like"/>
</dbReference>
<dbReference type="Pfam" id="PF00459">
    <property type="entry name" value="Inositol_P"/>
    <property type="match status" value="1"/>
</dbReference>
<keyword evidence="5 7" id="KW-0378">Hydrolase</keyword>
<comment type="catalytic activity">
    <reaction evidence="1 7">
        <text>a myo-inositol phosphate + H2O = myo-inositol + phosphate</text>
        <dbReference type="Rhea" id="RHEA:24056"/>
        <dbReference type="ChEBI" id="CHEBI:15377"/>
        <dbReference type="ChEBI" id="CHEBI:17268"/>
        <dbReference type="ChEBI" id="CHEBI:43474"/>
        <dbReference type="ChEBI" id="CHEBI:84139"/>
        <dbReference type="EC" id="3.1.3.25"/>
    </reaction>
</comment>
<keyword evidence="9" id="KW-1185">Reference proteome</keyword>
<keyword evidence="6 7" id="KW-0460">Magnesium</keyword>
<dbReference type="Gene3D" id="3.30.540.10">
    <property type="entry name" value="Fructose-1,6-Bisphosphatase, subunit A, domain 1"/>
    <property type="match status" value="1"/>
</dbReference>
<dbReference type="Gene3D" id="3.40.190.80">
    <property type="match status" value="1"/>
</dbReference>
<dbReference type="EMBL" id="CP149822">
    <property type="protein sequence ID" value="WZN43674.1"/>
    <property type="molecule type" value="Genomic_DNA"/>
</dbReference>
<evidence type="ECO:0000313" key="8">
    <source>
        <dbReference type="EMBL" id="WZN43674.1"/>
    </source>
</evidence>
<protein>
    <recommendedName>
        <fullName evidence="7">Inositol-1-monophosphatase</fullName>
        <ecNumber evidence="7">3.1.3.25</ecNumber>
    </recommendedName>
</protein>
<name>A0ABZ2YV34_9BACT</name>